<dbReference type="Proteomes" id="UP001516472">
    <property type="component" value="Unassembled WGS sequence"/>
</dbReference>
<dbReference type="RefSeq" id="WP_193347348.1">
    <property type="nucleotide sequence ID" value="NZ_CBCSIP010000173.1"/>
</dbReference>
<accession>A0ABR9PJA3</accession>
<dbReference type="PANTHER" id="PTHR36121:SF1">
    <property type="entry name" value="PROTEIN SXY"/>
    <property type="match status" value="1"/>
</dbReference>
<comment type="caution">
    <text evidence="3">The sequence shown here is derived from an EMBL/GenBank/DDBJ whole genome shotgun (WGS) entry which is preliminary data.</text>
</comment>
<evidence type="ECO:0000259" key="2">
    <source>
        <dbReference type="Pfam" id="PF04993"/>
    </source>
</evidence>
<dbReference type="SUPFAM" id="SSF159894">
    <property type="entry name" value="YgaC/TfoX-N like"/>
    <property type="match status" value="1"/>
</dbReference>
<evidence type="ECO:0000313" key="4">
    <source>
        <dbReference type="Proteomes" id="UP001516472"/>
    </source>
</evidence>
<dbReference type="Gene3D" id="3.30.1460.30">
    <property type="entry name" value="YgaC/TfoX-N like chaperone"/>
    <property type="match status" value="1"/>
</dbReference>
<dbReference type="InterPro" id="IPR047525">
    <property type="entry name" value="TfoX-like"/>
</dbReference>
<reference evidence="3 4" key="1">
    <citation type="submission" date="2020-02" db="EMBL/GenBank/DDBJ databases">
        <authorList>
            <person name="Babadi Z.K."/>
            <person name="Risdian C."/>
            <person name="Ebrahimipour G.H."/>
            <person name="Wink J."/>
        </authorList>
    </citation>
    <scope>NUCLEOTIDE SEQUENCE [LARGE SCALE GENOMIC DNA]</scope>
    <source>
        <strain evidence="3 4">ZKHCc1 1396</strain>
    </source>
</reference>
<proteinExistence type="predicted"/>
<keyword evidence="4" id="KW-1185">Reference proteome</keyword>
<dbReference type="EMBL" id="JAAIYO010000001">
    <property type="protein sequence ID" value="MBE4748006.1"/>
    <property type="molecule type" value="Genomic_DNA"/>
</dbReference>
<feature type="compositionally biased region" description="Basic residues" evidence="1">
    <location>
        <begin position="144"/>
        <end position="178"/>
    </location>
</feature>
<feature type="compositionally biased region" description="Basic residues" evidence="1">
    <location>
        <begin position="109"/>
        <end position="135"/>
    </location>
</feature>
<evidence type="ECO:0000256" key="1">
    <source>
        <dbReference type="SAM" id="MobiDB-lite"/>
    </source>
</evidence>
<gene>
    <name evidence="3" type="ORF">G4177_07415</name>
</gene>
<feature type="region of interest" description="Disordered" evidence="1">
    <location>
        <begin position="108"/>
        <end position="178"/>
    </location>
</feature>
<feature type="domain" description="TfoX N-terminal" evidence="2">
    <location>
        <begin position="13"/>
        <end position="105"/>
    </location>
</feature>
<protein>
    <submittedName>
        <fullName evidence="3">TfoX/Sxy family protein</fullName>
    </submittedName>
</protein>
<dbReference type="PANTHER" id="PTHR36121">
    <property type="entry name" value="PROTEIN SXY"/>
    <property type="match status" value="1"/>
</dbReference>
<dbReference type="InterPro" id="IPR007076">
    <property type="entry name" value="TfoX_N"/>
</dbReference>
<sequence>MPRTDSLVEYTLELLEPLGPVQARSMFGGWGLYFGGRMFGIIIQGQLHLKVDDVTRADFEAEGCRPFVYESRGKAQPMNYWTPPADAEDNSRMLLPWARRAVDAANRAAMKKAAAKKAPAKKAPAKKPTAKKAPAKKPTEKKTAAKKTAAKKTAAKKTAAKKTAAKKAPAKKSRVRPS</sequence>
<dbReference type="Pfam" id="PF04993">
    <property type="entry name" value="TfoX_N"/>
    <property type="match status" value="1"/>
</dbReference>
<evidence type="ECO:0000313" key="3">
    <source>
        <dbReference type="EMBL" id="MBE4748006.1"/>
    </source>
</evidence>
<organism evidence="3 4">
    <name type="scientific">Corallococcus soli</name>
    <dbReference type="NCBI Taxonomy" id="2710757"/>
    <lineage>
        <taxon>Bacteria</taxon>
        <taxon>Pseudomonadati</taxon>
        <taxon>Myxococcota</taxon>
        <taxon>Myxococcia</taxon>
        <taxon>Myxococcales</taxon>
        <taxon>Cystobacterineae</taxon>
        <taxon>Myxococcaceae</taxon>
        <taxon>Corallococcus</taxon>
    </lineage>
</organism>
<name>A0ABR9PJA3_9BACT</name>